<evidence type="ECO:0000313" key="1">
    <source>
        <dbReference type="EMBL" id="OPJ60889.1"/>
    </source>
</evidence>
<dbReference type="FunFam" id="3.90.550.10:FF:000188">
    <property type="entry name" value="Polysaccharide biosynthesis protein"/>
    <property type="match status" value="1"/>
</dbReference>
<dbReference type="EC" id="2.7.7.38" evidence="1"/>
<dbReference type="GO" id="GO:0005829">
    <property type="term" value="C:cytosol"/>
    <property type="evidence" value="ECO:0007669"/>
    <property type="project" value="TreeGrafter"/>
</dbReference>
<dbReference type="Pfam" id="PF02348">
    <property type="entry name" value="CTP_transf_3"/>
    <property type="match status" value="1"/>
</dbReference>
<reference evidence="1 2" key="1">
    <citation type="submission" date="2017-03" db="EMBL/GenBank/DDBJ databases">
        <title>Genome sequence of Clostridium oryzae DSM 28571.</title>
        <authorList>
            <person name="Poehlein A."/>
            <person name="Daniel R."/>
        </authorList>
    </citation>
    <scope>NUCLEOTIDE SEQUENCE [LARGE SCALE GENOMIC DNA]</scope>
    <source>
        <strain evidence="1 2">DSM 28571</strain>
    </source>
</reference>
<dbReference type="OrthoDB" id="9815559at2"/>
<keyword evidence="1" id="KW-0808">Transferase</keyword>
<protein>
    <submittedName>
        <fullName evidence="1">3-deoxy-manno-octulosonate cytidylyltransferase</fullName>
        <ecNumber evidence="1">2.7.7.38</ecNumber>
    </submittedName>
</protein>
<dbReference type="GO" id="GO:0008690">
    <property type="term" value="F:3-deoxy-manno-octulosonate cytidylyltransferase activity"/>
    <property type="evidence" value="ECO:0007669"/>
    <property type="project" value="UniProtKB-EC"/>
</dbReference>
<dbReference type="Gene3D" id="3.90.550.10">
    <property type="entry name" value="Spore Coat Polysaccharide Biosynthesis Protein SpsA, Chain A"/>
    <property type="match status" value="1"/>
</dbReference>
<proteinExistence type="predicted"/>
<gene>
    <name evidence="1" type="primary">kdsB</name>
    <name evidence="1" type="ORF">CLORY_25960</name>
</gene>
<dbReference type="InterPro" id="IPR003329">
    <property type="entry name" value="Cytidylyl_trans"/>
</dbReference>
<sequence>MKVICVVQARMGSERLPGKVIKKLGGKPMVLFTLERLSKSRYIDKLVLATSDKKQDDPLAREVSEAGFDVFRGDEDNVLKRYAETVKKYMGDEQCAVVRVTGDCPFIDPVIVDNVITNFLYNDNDYVRLDVPDSFIRGFDVEVFSSKAMLEVYNKVKDVNTEEYAPYKEHVTLYMYRHPKEYHVGYVKGNEKFSKDYRLCVDTKEDFQLVENICKHFQDEYVSASNIVSYLDENPEVSAINSEINQKKA</sequence>
<keyword evidence="1" id="KW-0548">Nucleotidyltransferase</keyword>
<dbReference type="EMBL" id="MZGV01000027">
    <property type="protein sequence ID" value="OPJ60889.1"/>
    <property type="molecule type" value="Genomic_DNA"/>
</dbReference>
<accession>A0A1V4ILZ4</accession>
<dbReference type="SUPFAM" id="SSF53448">
    <property type="entry name" value="Nucleotide-diphospho-sugar transferases"/>
    <property type="match status" value="1"/>
</dbReference>
<dbReference type="Proteomes" id="UP000190080">
    <property type="component" value="Unassembled WGS sequence"/>
</dbReference>
<dbReference type="RefSeq" id="WP_079425104.1">
    <property type="nucleotide sequence ID" value="NZ_MZGV01000027.1"/>
</dbReference>
<dbReference type="STRING" id="1450648.CLORY_25960"/>
<name>A0A1V4ILZ4_9CLOT</name>
<dbReference type="PANTHER" id="PTHR42866:SF1">
    <property type="entry name" value="SPORE COAT POLYSACCHARIDE BIOSYNTHESIS PROTEIN SPSF"/>
    <property type="match status" value="1"/>
</dbReference>
<dbReference type="CDD" id="cd02518">
    <property type="entry name" value="GT2_SpsF"/>
    <property type="match status" value="1"/>
</dbReference>
<organism evidence="1 2">
    <name type="scientific">Clostridium oryzae</name>
    <dbReference type="NCBI Taxonomy" id="1450648"/>
    <lineage>
        <taxon>Bacteria</taxon>
        <taxon>Bacillati</taxon>
        <taxon>Bacillota</taxon>
        <taxon>Clostridia</taxon>
        <taxon>Eubacteriales</taxon>
        <taxon>Clostridiaceae</taxon>
        <taxon>Clostridium</taxon>
    </lineage>
</organism>
<comment type="caution">
    <text evidence="1">The sequence shown here is derived from an EMBL/GenBank/DDBJ whole genome shotgun (WGS) entry which is preliminary data.</text>
</comment>
<dbReference type="PANTHER" id="PTHR42866">
    <property type="entry name" value="3-DEOXY-MANNO-OCTULOSONATE CYTIDYLYLTRANSFERASE"/>
    <property type="match status" value="1"/>
</dbReference>
<keyword evidence="2" id="KW-1185">Reference proteome</keyword>
<evidence type="ECO:0000313" key="2">
    <source>
        <dbReference type="Proteomes" id="UP000190080"/>
    </source>
</evidence>
<dbReference type="InterPro" id="IPR029044">
    <property type="entry name" value="Nucleotide-diphossugar_trans"/>
</dbReference>
<dbReference type="AlphaFoldDB" id="A0A1V4ILZ4"/>